<keyword evidence="4 10" id="KW-0169">Cobalamin biosynthesis</keyword>
<evidence type="ECO:0000313" key="12">
    <source>
        <dbReference type="Proteomes" id="UP001138802"/>
    </source>
</evidence>
<dbReference type="NCBIfam" id="NF002780">
    <property type="entry name" value="PRK02898.1"/>
    <property type="match status" value="1"/>
</dbReference>
<dbReference type="RefSeq" id="WP_200388923.1">
    <property type="nucleotide sequence ID" value="NZ_NRSD01000019.1"/>
</dbReference>
<evidence type="ECO:0000256" key="5">
    <source>
        <dbReference type="ARBA" id="ARBA00022692"/>
    </source>
</evidence>
<evidence type="ECO:0000256" key="6">
    <source>
        <dbReference type="ARBA" id="ARBA00022989"/>
    </source>
</evidence>
<evidence type="ECO:0000256" key="7">
    <source>
        <dbReference type="ARBA" id="ARBA00023065"/>
    </source>
</evidence>
<reference evidence="11 12" key="1">
    <citation type="journal article" date="2020" name="Microorganisms">
        <title>Osmotic Adaptation and Compatible Solute Biosynthesis of Phototrophic Bacteria as Revealed from Genome Analyses.</title>
        <authorList>
            <person name="Imhoff J.F."/>
            <person name="Rahn T."/>
            <person name="Kunzel S."/>
            <person name="Keller A."/>
            <person name="Neulinger S.C."/>
        </authorList>
    </citation>
    <scope>NUCLEOTIDE SEQUENCE [LARGE SCALE GENOMIC DNA]</scope>
    <source>
        <strain evidence="11 12">DSM 21303</strain>
    </source>
</reference>
<evidence type="ECO:0000256" key="2">
    <source>
        <dbReference type="ARBA" id="ARBA00022448"/>
    </source>
</evidence>
<dbReference type="PANTHER" id="PTHR38662:SF1">
    <property type="entry name" value="COBALT TRANSPORT PROTEIN CBIN"/>
    <property type="match status" value="1"/>
</dbReference>
<dbReference type="AlphaFoldDB" id="A0A9X0WJY2"/>
<dbReference type="GO" id="GO:0009236">
    <property type="term" value="P:cobalamin biosynthetic process"/>
    <property type="evidence" value="ECO:0007669"/>
    <property type="project" value="UniProtKB-UniRule"/>
</dbReference>
<keyword evidence="8 10" id="KW-0472">Membrane</keyword>
<comment type="subunit">
    <text evidence="10">Forms an energy-coupling factor (ECF) transporter complex composed of an ATP-binding protein (A component, CbiO), a transmembrane protein (T component, CbiQ) and 2 possible substrate-capture proteins (S components, CbiM and CbiN) of unknown stoichimetry.</text>
</comment>
<proteinExistence type="inferred from homology"/>
<evidence type="ECO:0000256" key="9">
    <source>
        <dbReference type="ARBA" id="ARBA00023285"/>
    </source>
</evidence>
<dbReference type="NCBIfam" id="TIGR01165">
    <property type="entry name" value="cbiN"/>
    <property type="match status" value="1"/>
</dbReference>
<feature type="transmembrane region" description="Helical" evidence="10">
    <location>
        <begin position="67"/>
        <end position="86"/>
    </location>
</feature>
<name>A0A9X0WJY2_9GAMM</name>
<keyword evidence="5 10" id="KW-0812">Transmembrane</keyword>
<comment type="similarity">
    <text evidence="10">Belongs to the CbiN family.</text>
</comment>
<dbReference type="Proteomes" id="UP001138802">
    <property type="component" value="Unassembled WGS sequence"/>
</dbReference>
<dbReference type="Pfam" id="PF02553">
    <property type="entry name" value="CbiN"/>
    <property type="match status" value="1"/>
</dbReference>
<evidence type="ECO:0000256" key="8">
    <source>
        <dbReference type="ARBA" id="ARBA00023136"/>
    </source>
</evidence>
<evidence type="ECO:0000313" key="11">
    <source>
        <dbReference type="EMBL" id="MBK1646111.1"/>
    </source>
</evidence>
<comment type="function">
    <text evidence="10">Part of the energy-coupling factor (ECF) transporter complex CbiMNOQ involved in cobalt import.</text>
</comment>
<organism evidence="11 12">
    <name type="scientific">Thiocapsa imhoffii</name>
    <dbReference type="NCBI Taxonomy" id="382777"/>
    <lineage>
        <taxon>Bacteria</taxon>
        <taxon>Pseudomonadati</taxon>
        <taxon>Pseudomonadota</taxon>
        <taxon>Gammaproteobacteria</taxon>
        <taxon>Chromatiales</taxon>
        <taxon>Chromatiaceae</taxon>
        <taxon>Thiocapsa</taxon>
    </lineage>
</organism>
<accession>A0A9X0WJY2</accession>
<keyword evidence="9 10" id="KW-0170">Cobalt</keyword>
<dbReference type="InterPro" id="IPR003705">
    <property type="entry name" value="CbiN"/>
</dbReference>
<dbReference type="HAMAP" id="MF_00330">
    <property type="entry name" value="CbiN"/>
    <property type="match status" value="1"/>
</dbReference>
<keyword evidence="2 10" id="KW-0813">Transport</keyword>
<dbReference type="GO" id="GO:0015087">
    <property type="term" value="F:cobalt ion transmembrane transporter activity"/>
    <property type="evidence" value="ECO:0007669"/>
    <property type="project" value="UniProtKB-UniRule"/>
</dbReference>
<keyword evidence="12" id="KW-1185">Reference proteome</keyword>
<keyword evidence="6 10" id="KW-1133">Transmembrane helix</keyword>
<dbReference type="PANTHER" id="PTHR38662">
    <property type="entry name" value="COBALT TRANSPORT PROTEIN CBIN"/>
    <property type="match status" value="1"/>
</dbReference>
<comment type="caution">
    <text evidence="10">Lacks conserved residue(s) required for the propagation of feature annotation.</text>
</comment>
<evidence type="ECO:0000256" key="3">
    <source>
        <dbReference type="ARBA" id="ARBA00022475"/>
    </source>
</evidence>
<comment type="subcellular location">
    <subcellularLocation>
        <location evidence="10">Cell membrane</location>
        <topology evidence="10">Multi-pass membrane protein</topology>
    </subcellularLocation>
</comment>
<keyword evidence="3 10" id="KW-1003">Cell membrane</keyword>
<dbReference type="GO" id="GO:0005886">
    <property type="term" value="C:plasma membrane"/>
    <property type="evidence" value="ECO:0007669"/>
    <property type="project" value="UniProtKB-SubCell"/>
</dbReference>
<sequence length="114" mass="12448">MTRIDWTLLGFILILVTAPLLLPVGGHLDERFAGADGQAQEAILATHPRYEPWFEPLWEPPSGEIESLLFALQAALGAGVLGYYFGLRRGQTRARSAARAAERAQPSSTRDGTE</sequence>
<evidence type="ECO:0000256" key="1">
    <source>
        <dbReference type="ARBA" id="ARBA00022426"/>
    </source>
</evidence>
<evidence type="ECO:0000256" key="10">
    <source>
        <dbReference type="HAMAP-Rule" id="MF_00330"/>
    </source>
</evidence>
<protein>
    <recommendedName>
        <fullName evidence="10">Cobalt transport protein CbiN</fullName>
    </recommendedName>
    <alternativeName>
        <fullName evidence="10">Energy-coupling factor transporter probable substrate-capture protein CbiN</fullName>
        <shortName evidence="10">ECF transporter S component CbiN</shortName>
    </alternativeName>
</protein>
<comment type="pathway">
    <text evidence="10">Cofactor biosynthesis; adenosylcobalamin biosynthesis.</text>
</comment>
<dbReference type="EMBL" id="NRSD01000019">
    <property type="protein sequence ID" value="MBK1646111.1"/>
    <property type="molecule type" value="Genomic_DNA"/>
</dbReference>
<evidence type="ECO:0000256" key="4">
    <source>
        <dbReference type="ARBA" id="ARBA00022573"/>
    </source>
</evidence>
<keyword evidence="1 10" id="KW-0171">Cobalt transport</keyword>
<keyword evidence="7 10" id="KW-0406">Ion transport</keyword>
<gene>
    <name evidence="10" type="primary">cbiN</name>
    <name evidence="11" type="ORF">CKO25_15935</name>
</gene>
<comment type="caution">
    <text evidence="11">The sequence shown here is derived from an EMBL/GenBank/DDBJ whole genome shotgun (WGS) entry which is preliminary data.</text>
</comment>